<proteinExistence type="predicted"/>
<dbReference type="InterPro" id="IPR046335">
    <property type="entry name" value="LacI/GalR-like_sensor"/>
</dbReference>
<dbReference type="Proteomes" id="UP000092018">
    <property type="component" value="Chromosome 2"/>
</dbReference>
<dbReference type="InterPro" id="IPR028082">
    <property type="entry name" value="Peripla_BP_I"/>
</dbReference>
<keyword evidence="3" id="KW-0804">Transcription</keyword>
<evidence type="ECO:0000313" key="6">
    <source>
        <dbReference type="Proteomes" id="UP000092018"/>
    </source>
</evidence>
<dbReference type="SUPFAM" id="SSF47413">
    <property type="entry name" value="lambda repressor-like DNA-binding domains"/>
    <property type="match status" value="1"/>
</dbReference>
<dbReference type="SUPFAM" id="SSF53822">
    <property type="entry name" value="Periplasmic binding protein-like I"/>
    <property type="match status" value="1"/>
</dbReference>
<keyword evidence="2" id="KW-0238">DNA-binding</keyword>
<reference evidence="5 6" key="1">
    <citation type="submission" date="2016-06" db="EMBL/GenBank/DDBJ databases">
        <title>Adaptive Radiation by Waves of Gene Transfer Leads to Fine-Scale Resource Partitioning in Marine Microbes.</title>
        <authorList>
            <person name="Hehemann J.-H."/>
            <person name="Arevalo P."/>
            <person name="Datta M.S."/>
            <person name="Yu X."/>
            <person name="Corzett C."/>
            <person name="Henschel A."/>
            <person name="Preheim S.P."/>
            <person name="Timberlake S."/>
            <person name="Alm E.J."/>
            <person name="Polz M.F."/>
        </authorList>
    </citation>
    <scope>NUCLEOTIDE SEQUENCE [LARGE SCALE GENOMIC DNA]</scope>
    <source>
        <strain evidence="5 6">FF50</strain>
    </source>
</reference>
<dbReference type="CDD" id="cd06270">
    <property type="entry name" value="PBP1_GalS-like"/>
    <property type="match status" value="1"/>
</dbReference>
<name>A0AAN0XYS4_9VIBR</name>
<dbReference type="EMBL" id="CP016178">
    <property type="protein sequence ID" value="ANO35099.1"/>
    <property type="molecule type" value="Genomic_DNA"/>
</dbReference>
<dbReference type="AlphaFoldDB" id="A0AAN0XYS4"/>
<evidence type="ECO:0000256" key="2">
    <source>
        <dbReference type="ARBA" id="ARBA00023125"/>
    </source>
</evidence>
<dbReference type="Pfam" id="PF13377">
    <property type="entry name" value="Peripla_BP_3"/>
    <property type="match status" value="1"/>
</dbReference>
<dbReference type="KEGG" id="vbr:A6E01_18170"/>
<dbReference type="PANTHER" id="PTHR30146">
    <property type="entry name" value="LACI-RELATED TRANSCRIPTIONAL REPRESSOR"/>
    <property type="match status" value="1"/>
</dbReference>
<accession>A0AAN0XYS4</accession>
<dbReference type="Gene3D" id="3.40.50.2300">
    <property type="match status" value="2"/>
</dbReference>
<evidence type="ECO:0000256" key="1">
    <source>
        <dbReference type="ARBA" id="ARBA00023015"/>
    </source>
</evidence>
<dbReference type="Pfam" id="PF00356">
    <property type="entry name" value="LacI"/>
    <property type="match status" value="1"/>
</dbReference>
<dbReference type="GO" id="GO:0000976">
    <property type="term" value="F:transcription cis-regulatory region binding"/>
    <property type="evidence" value="ECO:0007669"/>
    <property type="project" value="TreeGrafter"/>
</dbReference>
<dbReference type="PANTHER" id="PTHR30146:SF109">
    <property type="entry name" value="HTH-TYPE TRANSCRIPTIONAL REGULATOR GALS"/>
    <property type="match status" value="1"/>
</dbReference>
<dbReference type="SMART" id="SM00354">
    <property type="entry name" value="HTH_LACI"/>
    <property type="match status" value="1"/>
</dbReference>
<dbReference type="InterPro" id="IPR000843">
    <property type="entry name" value="HTH_LacI"/>
</dbReference>
<evidence type="ECO:0000259" key="4">
    <source>
        <dbReference type="PROSITE" id="PS50932"/>
    </source>
</evidence>
<sequence>MATIRDVSERAGVSAATVSRVINGTSHVCHDKKLRIEKAIRELNYKRGFTRLSPRLNRNGGIGIVVPELGGPIYASIFQSIEECFCQFGYHIIATSGSNDSSKQKESIEYLLSRRVDAIILCNLDLDDDYLMEIEKRGVPLVILNHYVPELSESCISIDHHSGGRIATQYLLNNGHTQIACISGPQNKAGARARLQGYKDALTSANIEYNNDLVCEGDYLEASGAKAMERILKRKQPFTAVFASNDRMAFGAMQTLRKHGLSVPEDVSLLGFDNWSFNQYITPGITTINIPLKEMASETVQLILQKLSKKPCSVDFILQPTLVIRDSVQSLVVHS</sequence>
<protein>
    <submittedName>
        <fullName evidence="5">LacI family transcriptional regulator</fullName>
    </submittedName>
</protein>
<dbReference type="CDD" id="cd01392">
    <property type="entry name" value="HTH_LacI"/>
    <property type="match status" value="1"/>
</dbReference>
<keyword evidence="1" id="KW-0805">Transcription regulation</keyword>
<feature type="domain" description="HTH lacI-type" evidence="4">
    <location>
        <begin position="2"/>
        <end position="47"/>
    </location>
</feature>
<dbReference type="RefSeq" id="WP_065210940.1">
    <property type="nucleotide sequence ID" value="NZ_CP016178.1"/>
</dbReference>
<dbReference type="GO" id="GO:0003700">
    <property type="term" value="F:DNA-binding transcription factor activity"/>
    <property type="evidence" value="ECO:0007669"/>
    <property type="project" value="TreeGrafter"/>
</dbReference>
<organism evidence="5 6">
    <name type="scientific">Vibrio breoganii</name>
    <dbReference type="NCBI Taxonomy" id="553239"/>
    <lineage>
        <taxon>Bacteria</taxon>
        <taxon>Pseudomonadati</taxon>
        <taxon>Pseudomonadota</taxon>
        <taxon>Gammaproteobacteria</taxon>
        <taxon>Vibrionales</taxon>
        <taxon>Vibrionaceae</taxon>
        <taxon>Vibrio</taxon>
    </lineage>
</organism>
<evidence type="ECO:0000313" key="5">
    <source>
        <dbReference type="EMBL" id="ANO35099.1"/>
    </source>
</evidence>
<dbReference type="PROSITE" id="PS50932">
    <property type="entry name" value="HTH_LACI_2"/>
    <property type="match status" value="1"/>
</dbReference>
<gene>
    <name evidence="5" type="ORF">A6E01_18170</name>
</gene>
<dbReference type="Gene3D" id="1.10.260.40">
    <property type="entry name" value="lambda repressor-like DNA-binding domains"/>
    <property type="match status" value="1"/>
</dbReference>
<dbReference type="PRINTS" id="PR00036">
    <property type="entry name" value="HTHLACI"/>
</dbReference>
<evidence type="ECO:0000256" key="3">
    <source>
        <dbReference type="ARBA" id="ARBA00023163"/>
    </source>
</evidence>
<dbReference type="InterPro" id="IPR010982">
    <property type="entry name" value="Lambda_DNA-bd_dom_sf"/>
</dbReference>